<evidence type="ECO:0000313" key="1">
    <source>
        <dbReference type="Ensembl" id="ENSGEVP00005005900.1"/>
    </source>
</evidence>
<dbReference type="GeneTree" id="ENSGT00990000212499"/>
<evidence type="ECO:0000313" key="2">
    <source>
        <dbReference type="Proteomes" id="UP000694390"/>
    </source>
</evidence>
<organism evidence="1 2">
    <name type="scientific">Gopherus evgoodei</name>
    <name type="common">Goodes thornscrub tortoise</name>
    <dbReference type="NCBI Taxonomy" id="1825980"/>
    <lineage>
        <taxon>Eukaryota</taxon>
        <taxon>Metazoa</taxon>
        <taxon>Chordata</taxon>
        <taxon>Craniata</taxon>
        <taxon>Vertebrata</taxon>
        <taxon>Euteleostomi</taxon>
        <taxon>Archelosauria</taxon>
        <taxon>Testudinata</taxon>
        <taxon>Testudines</taxon>
        <taxon>Cryptodira</taxon>
        <taxon>Durocryptodira</taxon>
        <taxon>Testudinoidea</taxon>
        <taxon>Testudinidae</taxon>
        <taxon>Gopherus</taxon>
    </lineage>
</organism>
<accession>A0A8C4VTJ2</accession>
<dbReference type="AlphaFoldDB" id="A0A8C4VTJ2"/>
<reference evidence="1" key="3">
    <citation type="submission" date="2025-09" db="UniProtKB">
        <authorList>
            <consortium name="Ensembl"/>
        </authorList>
    </citation>
    <scope>IDENTIFICATION</scope>
</reference>
<dbReference type="OrthoDB" id="261426at2759"/>
<proteinExistence type="predicted"/>
<name>A0A8C4VTJ2_9SAUR</name>
<reference evidence="1" key="2">
    <citation type="submission" date="2025-08" db="UniProtKB">
        <authorList>
            <consortium name="Ensembl"/>
        </authorList>
    </citation>
    <scope>IDENTIFICATION</scope>
</reference>
<protein>
    <submittedName>
        <fullName evidence="1">Uncharacterized protein</fullName>
    </submittedName>
</protein>
<sequence length="107" mass="12209">SYYQQERKRTVCSGNENGPFPAYQFSVGGHLSTWPAYASGQAILQSRKPCCLPEGRRVGSGKQASLTIAKPRYLEELECYLRKELQSLDLTKENTQELKLQGRRFHK</sequence>
<keyword evidence="2" id="KW-1185">Reference proteome</keyword>
<dbReference type="Ensembl" id="ENSGEVT00005006175.1">
    <property type="protein sequence ID" value="ENSGEVP00005005900.1"/>
    <property type="gene ID" value="ENSGEVG00005004200.1"/>
</dbReference>
<reference evidence="1" key="1">
    <citation type="submission" date="2019-06" db="EMBL/GenBank/DDBJ databases">
        <title>G10K-VGP Goodes thornscrub tortoise genome, primary haplotype.</title>
        <authorList>
            <person name="Murphy B."/>
            <person name="Edwards T."/>
            <person name="Rhie A."/>
            <person name="Koren S."/>
            <person name="Phillippy A."/>
            <person name="Fedrigo O."/>
            <person name="Haase B."/>
            <person name="Mountcastle J."/>
            <person name="Lewin H."/>
            <person name="Damas J."/>
            <person name="Howe K."/>
            <person name="Formenti G."/>
            <person name="Myers G."/>
            <person name="Durbin R."/>
            <person name="Jarvis E.D."/>
        </authorList>
    </citation>
    <scope>NUCLEOTIDE SEQUENCE [LARGE SCALE GENOMIC DNA]</scope>
</reference>
<dbReference type="Proteomes" id="UP000694390">
    <property type="component" value="Chromosome 12"/>
</dbReference>